<dbReference type="RefSeq" id="WP_072585258.1">
    <property type="nucleotide sequence ID" value="NZ_CP013243.1"/>
</dbReference>
<keyword evidence="4" id="KW-0804">Transcription</keyword>
<dbReference type="GO" id="GO:0003700">
    <property type="term" value="F:DNA-binding transcription factor activity"/>
    <property type="evidence" value="ECO:0007669"/>
    <property type="project" value="InterPro"/>
</dbReference>
<keyword evidence="3" id="KW-0238">DNA-binding</keyword>
<sequence length="294" mass="33209">MDIRLLKAFITVATLNNFTQAADQLGYAQSSITSQIQLLEKDLGVHLFERLGKKICLTPEGESFLIYSKQMLFLWEKAKGSIAFSDSPHGTLTIGAEESICAVKLPKLLKEYSQRYPNVEFNIKLGSTDELETLLKENQIDVAILLDQQISVPELKIEMQQQEPLALLVSPDHPLASKKSLYPKDVSDYPLLLVAQGCCYQNLFKKVMNDAHEPFKIMLSAGSIQTLKQFAIFGFGITLLPMYAVNDELKINQLTKLKWAGKSLDLIIQVVRHKDKWISPALKAFLTMCKEEEW</sequence>
<dbReference type="Gene3D" id="3.40.190.290">
    <property type="match status" value="1"/>
</dbReference>
<name>A0A1L3NIL4_CLOSG</name>
<evidence type="ECO:0000256" key="2">
    <source>
        <dbReference type="ARBA" id="ARBA00023015"/>
    </source>
</evidence>
<reference evidence="6 7" key="1">
    <citation type="submission" date="2015-11" db="EMBL/GenBank/DDBJ databases">
        <authorList>
            <person name="Hill K.K."/>
            <person name="Shirey T.B."/>
            <person name="Raphael B."/>
            <person name="Daligault H.E."/>
            <person name="Davenport K.W."/>
            <person name="Bruce D.C."/>
            <person name="Foley B.T."/>
            <person name="Johnson S.L."/>
        </authorList>
    </citation>
    <scope>NUCLEOTIDE SEQUENCE [LARGE SCALE GENOMIC DNA]</scope>
    <source>
        <strain evidence="6 7">CDC_1632</strain>
    </source>
</reference>
<dbReference type="Proteomes" id="UP000182204">
    <property type="component" value="Chromosome"/>
</dbReference>
<evidence type="ECO:0000313" key="7">
    <source>
        <dbReference type="Proteomes" id="UP000182204"/>
    </source>
</evidence>
<dbReference type="AlphaFoldDB" id="A0A1L3NIL4"/>
<dbReference type="PANTHER" id="PTHR30126:SF100">
    <property type="entry name" value="LYSR-FAMILY TRANSCRIPTIONAL REGULATOR"/>
    <property type="match status" value="1"/>
</dbReference>
<dbReference type="EMBL" id="CP013243">
    <property type="protein sequence ID" value="APH15901.1"/>
    <property type="molecule type" value="Genomic_DNA"/>
</dbReference>
<gene>
    <name evidence="6" type="ORF">NPD5_1469</name>
</gene>
<dbReference type="SUPFAM" id="SSF46785">
    <property type="entry name" value="Winged helix' DNA-binding domain"/>
    <property type="match status" value="1"/>
</dbReference>
<proteinExistence type="inferred from homology"/>
<dbReference type="PANTHER" id="PTHR30126">
    <property type="entry name" value="HTH-TYPE TRANSCRIPTIONAL REGULATOR"/>
    <property type="match status" value="1"/>
</dbReference>
<dbReference type="InterPro" id="IPR000847">
    <property type="entry name" value="LysR_HTH_N"/>
</dbReference>
<dbReference type="PROSITE" id="PS50931">
    <property type="entry name" value="HTH_LYSR"/>
    <property type="match status" value="1"/>
</dbReference>
<evidence type="ECO:0000313" key="6">
    <source>
        <dbReference type="EMBL" id="APH15901.1"/>
    </source>
</evidence>
<dbReference type="InterPro" id="IPR036390">
    <property type="entry name" value="WH_DNA-bd_sf"/>
</dbReference>
<dbReference type="PRINTS" id="PR00039">
    <property type="entry name" value="HTHLYSR"/>
</dbReference>
<protein>
    <submittedName>
        <fullName evidence="6">Bacterial regulatory helix-turn-helix, lysR family protein</fullName>
    </submittedName>
</protein>
<keyword evidence="2" id="KW-0805">Transcription regulation</keyword>
<comment type="similarity">
    <text evidence="1">Belongs to the LysR transcriptional regulatory family.</text>
</comment>
<evidence type="ECO:0000259" key="5">
    <source>
        <dbReference type="PROSITE" id="PS50931"/>
    </source>
</evidence>
<dbReference type="GO" id="GO:0000976">
    <property type="term" value="F:transcription cis-regulatory region binding"/>
    <property type="evidence" value="ECO:0007669"/>
    <property type="project" value="TreeGrafter"/>
</dbReference>
<feature type="domain" description="HTH lysR-type" evidence="5">
    <location>
        <begin position="1"/>
        <end position="58"/>
    </location>
</feature>
<dbReference type="InterPro" id="IPR005119">
    <property type="entry name" value="LysR_subst-bd"/>
</dbReference>
<dbReference type="Pfam" id="PF00126">
    <property type="entry name" value="HTH_1"/>
    <property type="match status" value="1"/>
</dbReference>
<dbReference type="CDD" id="cd05466">
    <property type="entry name" value="PBP2_LTTR_substrate"/>
    <property type="match status" value="1"/>
</dbReference>
<accession>A0A1L3NIL4</accession>
<dbReference type="SUPFAM" id="SSF53850">
    <property type="entry name" value="Periplasmic binding protein-like II"/>
    <property type="match status" value="1"/>
</dbReference>
<dbReference type="Pfam" id="PF03466">
    <property type="entry name" value="LysR_substrate"/>
    <property type="match status" value="1"/>
</dbReference>
<organism evidence="6 7">
    <name type="scientific">Clostridium sporogenes</name>
    <dbReference type="NCBI Taxonomy" id="1509"/>
    <lineage>
        <taxon>Bacteria</taxon>
        <taxon>Bacillati</taxon>
        <taxon>Bacillota</taxon>
        <taxon>Clostridia</taxon>
        <taxon>Eubacteriales</taxon>
        <taxon>Clostridiaceae</taxon>
        <taxon>Clostridium</taxon>
    </lineage>
</organism>
<evidence type="ECO:0000256" key="1">
    <source>
        <dbReference type="ARBA" id="ARBA00009437"/>
    </source>
</evidence>
<evidence type="ECO:0000256" key="3">
    <source>
        <dbReference type="ARBA" id="ARBA00023125"/>
    </source>
</evidence>
<evidence type="ECO:0000256" key="4">
    <source>
        <dbReference type="ARBA" id="ARBA00023163"/>
    </source>
</evidence>
<dbReference type="InterPro" id="IPR036388">
    <property type="entry name" value="WH-like_DNA-bd_sf"/>
</dbReference>
<dbReference type="FunFam" id="1.10.10.10:FF:000001">
    <property type="entry name" value="LysR family transcriptional regulator"/>
    <property type="match status" value="1"/>
</dbReference>
<dbReference type="Gene3D" id="1.10.10.10">
    <property type="entry name" value="Winged helix-like DNA-binding domain superfamily/Winged helix DNA-binding domain"/>
    <property type="match status" value="1"/>
</dbReference>